<accession>A0ABR1LB50</accession>
<gene>
    <name evidence="2" type="ORF">J3D65DRAFT_636916</name>
</gene>
<reference evidence="2 3" key="1">
    <citation type="submission" date="2024-04" db="EMBL/GenBank/DDBJ databases">
        <title>Phyllosticta paracitricarpa is synonymous to the EU quarantine fungus P. citricarpa based on phylogenomic analyses.</title>
        <authorList>
            <consortium name="Lawrence Berkeley National Laboratory"/>
            <person name="Van ingen-buijs V.A."/>
            <person name="Van westerhoven A.C."/>
            <person name="Haridas S."/>
            <person name="Skiadas P."/>
            <person name="Martin F."/>
            <person name="Groenewald J.Z."/>
            <person name="Crous P.W."/>
            <person name="Seidl M.F."/>
        </authorList>
    </citation>
    <scope>NUCLEOTIDE SEQUENCE [LARGE SCALE GENOMIC DNA]</scope>
    <source>
        <strain evidence="2 3">CPC 17464</strain>
    </source>
</reference>
<dbReference type="GeneID" id="92034351"/>
<proteinExistence type="predicted"/>
<dbReference type="Proteomes" id="UP001360953">
    <property type="component" value="Unassembled WGS sequence"/>
</dbReference>
<feature type="compositionally biased region" description="Acidic residues" evidence="1">
    <location>
        <begin position="39"/>
        <end position="60"/>
    </location>
</feature>
<feature type="region of interest" description="Disordered" evidence="1">
    <location>
        <begin position="30"/>
        <end position="69"/>
    </location>
</feature>
<name>A0ABR1LB50_9PEZI</name>
<feature type="region of interest" description="Disordered" evidence="1">
    <location>
        <begin position="561"/>
        <end position="589"/>
    </location>
</feature>
<evidence type="ECO:0000313" key="3">
    <source>
        <dbReference type="Proteomes" id="UP001360953"/>
    </source>
</evidence>
<dbReference type="RefSeq" id="XP_066652129.1">
    <property type="nucleotide sequence ID" value="XM_066801445.1"/>
</dbReference>
<evidence type="ECO:0000313" key="2">
    <source>
        <dbReference type="EMBL" id="KAK7532461.1"/>
    </source>
</evidence>
<dbReference type="EMBL" id="JBBPEH010000011">
    <property type="protein sequence ID" value="KAK7532461.1"/>
    <property type="molecule type" value="Genomic_DNA"/>
</dbReference>
<comment type="caution">
    <text evidence="2">The sequence shown here is derived from an EMBL/GenBank/DDBJ whole genome shotgun (WGS) entry which is preliminary data.</text>
</comment>
<sequence length="589" mass="67212">MPSHGFQGFMDPDFAFQQTTLDRYWVARLGNSAPGATGSEDEVGGGNPEDDNIDEHDNLDEPAPLSTQQPIQPSEFQLTEGEAHIPEPVKTYRNELARGIRYLLRAIWKYELKQRETLKNTGLTEWLELTIPVIAATHHSILREVVCGNLSKAYRESQQGSVLQEQVKYQHRKNHLHPSIYMIMLVDHRGHSPTPNELLQVLDAMETYARPSEKSNELAKKIDRINPSSTDAPSNVFRPSTSRRFINKANTHTVSDKRREMLLDFCGSVRKRLASINQAERDKPFAWPLRYFGYAKNGHERMKSHQKWKSSNYLMSLTTAMCHDLSPGRYHLDAFTICFLSGCAESMAAEIIFACVGNSYAKTGGGFNIAPAGESNQSANEMSQKDWNNHCRFILNKTAFHQNIAAEVAVMVDEDKKEANLLKQIAEDKVMHKQEFEISLKCVKAQQMAQSATWALESKIKTLTIRDTPKELLQSDESALPLGYEKYPFQKLKDIETGSWTRQGVLEHAHQNDQVAARDDQHTAHTLLCRQFEPEAVEEDDVDWDACFKKLRAECEMEVKMEEMEAEEEELATRIRERREQYSSQETEA</sequence>
<protein>
    <submittedName>
        <fullName evidence="2">Uncharacterized protein</fullName>
    </submittedName>
</protein>
<evidence type="ECO:0000256" key="1">
    <source>
        <dbReference type="SAM" id="MobiDB-lite"/>
    </source>
</evidence>
<keyword evidence="3" id="KW-1185">Reference proteome</keyword>
<feature type="compositionally biased region" description="Basic and acidic residues" evidence="1">
    <location>
        <begin position="571"/>
        <end position="581"/>
    </location>
</feature>
<organism evidence="2 3">
    <name type="scientific">Phyllosticta citribraziliensis</name>
    <dbReference type="NCBI Taxonomy" id="989973"/>
    <lineage>
        <taxon>Eukaryota</taxon>
        <taxon>Fungi</taxon>
        <taxon>Dikarya</taxon>
        <taxon>Ascomycota</taxon>
        <taxon>Pezizomycotina</taxon>
        <taxon>Dothideomycetes</taxon>
        <taxon>Dothideomycetes incertae sedis</taxon>
        <taxon>Botryosphaeriales</taxon>
        <taxon>Phyllostictaceae</taxon>
        <taxon>Phyllosticta</taxon>
    </lineage>
</organism>